<name>A0A1M5RT08_9RHOB</name>
<dbReference type="AlphaFoldDB" id="A0A1M5RT08"/>
<dbReference type="STRING" id="996342.SAMN05443551_1873"/>
<evidence type="ECO:0000259" key="1">
    <source>
        <dbReference type="SMART" id="SM00989"/>
    </source>
</evidence>
<dbReference type="EMBL" id="FQXC01000002">
    <property type="protein sequence ID" value="SHH29289.1"/>
    <property type="molecule type" value="Genomic_DNA"/>
</dbReference>
<evidence type="ECO:0000313" key="3">
    <source>
        <dbReference type="Proteomes" id="UP000184221"/>
    </source>
</evidence>
<organism evidence="2 3">
    <name type="scientific">Marivita hallyeonensis</name>
    <dbReference type="NCBI Taxonomy" id="996342"/>
    <lineage>
        <taxon>Bacteria</taxon>
        <taxon>Pseudomonadati</taxon>
        <taxon>Pseudomonadota</taxon>
        <taxon>Alphaproteobacteria</taxon>
        <taxon>Rhodobacterales</taxon>
        <taxon>Roseobacteraceae</taxon>
        <taxon>Marivita</taxon>
    </lineage>
</organism>
<dbReference type="SUPFAM" id="SSF111126">
    <property type="entry name" value="Ligand-binding domain in the NO signalling and Golgi transport"/>
    <property type="match status" value="1"/>
</dbReference>
<dbReference type="Proteomes" id="UP000184221">
    <property type="component" value="Unassembled WGS sequence"/>
</dbReference>
<dbReference type="SMART" id="SM00989">
    <property type="entry name" value="V4R"/>
    <property type="match status" value="1"/>
</dbReference>
<reference evidence="2 3" key="1">
    <citation type="submission" date="2016-11" db="EMBL/GenBank/DDBJ databases">
        <authorList>
            <person name="Jaros S."/>
            <person name="Januszkiewicz K."/>
            <person name="Wedrychowicz H."/>
        </authorList>
    </citation>
    <scope>NUCLEOTIDE SEQUENCE [LARGE SCALE GENOMIC DNA]</scope>
    <source>
        <strain evidence="2 3">DSM 29431</strain>
    </source>
</reference>
<evidence type="ECO:0000313" key="2">
    <source>
        <dbReference type="EMBL" id="SHH29289.1"/>
    </source>
</evidence>
<protein>
    <submittedName>
        <fullName evidence="2">Divinyl protochlorophyllide a 8-vinyl-reductase</fullName>
    </submittedName>
</protein>
<dbReference type="OrthoDB" id="2080515at2"/>
<accession>A0A1M5RT08</accession>
<dbReference type="RefSeq" id="WP_072777200.1">
    <property type="nucleotide sequence ID" value="NZ_FQXC01000002.1"/>
</dbReference>
<dbReference type="InterPro" id="IPR004096">
    <property type="entry name" value="V4R"/>
</dbReference>
<sequence length="196" mass="21332">MSETGQAGAMIGPNAILQLLPQIARIGGEARVAQMLAEAGIFDVPDGTHMIPEGDAARLHQVLRRDEPDLAPQLAAKAGRATADYILAHRIPEFAQILLKLLTAPLAARSLSRAIAKHAWTFAGSGEFRVVSPWCFEIAHNPIVRGEHSATPLCHWHTAVFERLYRVLVHPHVTCEETTCCATSADGMCRFELTLP</sequence>
<gene>
    <name evidence="2" type="ORF">SAMN05443551_1873</name>
</gene>
<dbReference type="InterPro" id="IPR010249">
    <property type="entry name" value="BchJ"/>
</dbReference>
<feature type="domain" description="4-vinyl reductase 4VR" evidence="1">
    <location>
        <begin position="133"/>
        <end position="195"/>
    </location>
</feature>
<dbReference type="NCBIfam" id="TIGR02019">
    <property type="entry name" value="BchJ"/>
    <property type="match status" value="1"/>
</dbReference>
<keyword evidence="3" id="KW-1185">Reference proteome</keyword>
<dbReference type="InterPro" id="IPR024096">
    <property type="entry name" value="NO_sig/Golgi_transp_ligand-bd"/>
</dbReference>
<proteinExistence type="predicted"/>
<dbReference type="Pfam" id="PF02830">
    <property type="entry name" value="V4R"/>
    <property type="match status" value="1"/>
</dbReference>
<dbReference type="GO" id="GO:0015979">
    <property type="term" value="P:photosynthesis"/>
    <property type="evidence" value="ECO:0007669"/>
    <property type="project" value="InterPro"/>
</dbReference>
<dbReference type="GO" id="GO:0030494">
    <property type="term" value="P:bacteriochlorophyll biosynthetic process"/>
    <property type="evidence" value="ECO:0007669"/>
    <property type="project" value="InterPro"/>
</dbReference>